<feature type="compositionally biased region" description="Acidic residues" evidence="1">
    <location>
        <begin position="129"/>
        <end position="139"/>
    </location>
</feature>
<feature type="compositionally biased region" description="Low complexity" evidence="1">
    <location>
        <begin position="644"/>
        <end position="653"/>
    </location>
</feature>
<feature type="region of interest" description="Disordered" evidence="1">
    <location>
        <begin position="458"/>
        <end position="504"/>
    </location>
</feature>
<feature type="compositionally biased region" description="Low complexity" evidence="1">
    <location>
        <begin position="608"/>
        <end position="619"/>
    </location>
</feature>
<feature type="compositionally biased region" description="Acidic residues" evidence="1">
    <location>
        <begin position="345"/>
        <end position="357"/>
    </location>
</feature>
<evidence type="ECO:0000313" key="2">
    <source>
        <dbReference type="EMBL" id="GIQ79589.1"/>
    </source>
</evidence>
<keyword evidence="3" id="KW-1185">Reference proteome</keyword>
<feature type="region of interest" description="Disordered" evidence="1">
    <location>
        <begin position="186"/>
        <end position="234"/>
    </location>
</feature>
<proteinExistence type="predicted"/>
<gene>
    <name evidence="2" type="ORF">KIPB_000255</name>
</gene>
<comment type="caution">
    <text evidence="2">The sequence shown here is derived from an EMBL/GenBank/DDBJ whole genome shotgun (WGS) entry which is preliminary data.</text>
</comment>
<accession>A0A9K3GDB5</accession>
<feature type="region of interest" description="Disordered" evidence="1">
    <location>
        <begin position="598"/>
        <end position="721"/>
    </location>
</feature>
<dbReference type="Proteomes" id="UP000265618">
    <property type="component" value="Unassembled WGS sequence"/>
</dbReference>
<feature type="region of interest" description="Disordered" evidence="1">
    <location>
        <begin position="854"/>
        <end position="882"/>
    </location>
</feature>
<feature type="compositionally biased region" description="Basic residues" evidence="1">
    <location>
        <begin position="291"/>
        <end position="302"/>
    </location>
</feature>
<evidence type="ECO:0000256" key="1">
    <source>
        <dbReference type="SAM" id="MobiDB-lite"/>
    </source>
</evidence>
<dbReference type="AlphaFoldDB" id="A0A9K3GDB5"/>
<organism evidence="2 3">
    <name type="scientific">Kipferlia bialata</name>
    <dbReference type="NCBI Taxonomy" id="797122"/>
    <lineage>
        <taxon>Eukaryota</taxon>
        <taxon>Metamonada</taxon>
        <taxon>Carpediemonas-like organisms</taxon>
        <taxon>Kipferlia</taxon>
    </lineage>
</organism>
<sequence length="882" mass="97213">MATGNWDTICDTDGSSSEIYHQAVVSSEEEVSVHASDADEDSVLCVSGRASRNRRERQRAGEDALEGGDALPPRAKRGAEASESEGETETGAEAAARLHARIQAALAEEEDEDGQEVSATPSGLGLSEGEGEGEAEGEDGVPLGGSPLTMDIKGDIGQMSGSHLFGGSSASLLRCPIVDRQGWPIKTEVKEEPRVPHSAAASTEPSISNSPSPSDPSVYPPSLPSQIALDGLQSGTYPVKTESLSLFMRVKSEPPHPSQTSVSVSQTQASQYVEEEGTEEESESESEYGRDRRRSRPSRSARRVAVQSRPKRSVGKSSKREARRERERESSSEREEWVDERSESEGEEGSEVVSEDSADVRPFPTARCCRDKCFKTFPESSQRTLMRSLARLDRQIQGKTRDEVFDLKKAFFFEHLYDLEVGAYRVRMCPRALQKLMRTDTQRFLDIAVAEMLSQEAGQADAQTKDSSSGSHWTASVPSTPSRLPSAPSSVPSTPPSRTFALSADTPQRYGGVDLKKYKGDTKAMLNALIRMNTRIETHKLSIMEAGAAKRVFIRDYLWDPEKEKFMLTHGQLTTLLSCGRTLLTKAQAMCRDPSLYLANGMTPRRAGVSTPPGTPKTTKTSRKKTTSTRVPKVKGEGHCGAVSRSSSTSSTSKRSKRRSDVSPVHAPLSRDTTHDTQTHSPLPAILLPTRSARGKRSRRDREQEEEQQWEAFEGNDLPPTPATEIISEVRLPSAVSPALPSARASGRLRRTDPLAEMEREREKAMRERVPFKCCRKRCFDKLPLGVVVGVRRAMAEYGRDLTTLLKEGLVAQWFVEPHTGKLVSYACPKCIIHLLDCPKHTLDRGVALHARLQRRAKTPKTGRGRERQDDADWEPEIVDFD</sequence>
<feature type="compositionally biased region" description="Polar residues" evidence="1">
    <location>
        <begin position="461"/>
        <end position="483"/>
    </location>
</feature>
<feature type="compositionally biased region" description="Low complexity" evidence="1">
    <location>
        <begin position="202"/>
        <end position="217"/>
    </location>
</feature>
<feature type="compositionally biased region" description="Low complexity" evidence="1">
    <location>
        <begin position="91"/>
        <end position="106"/>
    </location>
</feature>
<feature type="region of interest" description="Disordered" evidence="1">
    <location>
        <begin position="248"/>
        <end position="359"/>
    </location>
</feature>
<evidence type="ECO:0000313" key="3">
    <source>
        <dbReference type="Proteomes" id="UP000265618"/>
    </source>
</evidence>
<feature type="region of interest" description="Disordered" evidence="1">
    <location>
        <begin position="30"/>
        <end position="155"/>
    </location>
</feature>
<reference evidence="2 3" key="1">
    <citation type="journal article" date="2018" name="PLoS ONE">
        <title>The draft genome of Kipferlia bialata reveals reductive genome evolution in fornicate parasites.</title>
        <authorList>
            <person name="Tanifuji G."/>
            <person name="Takabayashi S."/>
            <person name="Kume K."/>
            <person name="Takagi M."/>
            <person name="Nakayama T."/>
            <person name="Kamikawa R."/>
            <person name="Inagaki Y."/>
            <person name="Hashimoto T."/>
        </authorList>
    </citation>
    <scope>NUCLEOTIDE SEQUENCE [LARGE SCALE GENOMIC DNA]</scope>
    <source>
        <strain evidence="2">NY0173</strain>
    </source>
</reference>
<feature type="compositionally biased region" description="Low complexity" evidence="1">
    <location>
        <begin position="258"/>
        <end position="272"/>
    </location>
</feature>
<feature type="compositionally biased region" description="Acidic residues" evidence="1">
    <location>
        <begin position="872"/>
        <end position="882"/>
    </location>
</feature>
<protein>
    <submittedName>
        <fullName evidence="2">Uncharacterized protein</fullName>
    </submittedName>
</protein>
<name>A0A9K3GDB5_9EUKA</name>
<feature type="compositionally biased region" description="Basic and acidic residues" evidence="1">
    <location>
        <begin position="318"/>
        <end position="344"/>
    </location>
</feature>
<feature type="compositionally biased region" description="Basic residues" evidence="1">
    <location>
        <begin position="854"/>
        <end position="863"/>
    </location>
</feature>
<dbReference type="EMBL" id="BDIP01000025">
    <property type="protein sequence ID" value="GIQ79589.1"/>
    <property type="molecule type" value="Genomic_DNA"/>
</dbReference>
<feature type="compositionally biased region" description="Acidic residues" evidence="1">
    <location>
        <begin position="273"/>
        <end position="286"/>
    </location>
</feature>